<feature type="transmembrane region" description="Helical" evidence="1">
    <location>
        <begin position="220"/>
        <end position="242"/>
    </location>
</feature>
<name>A0ABP4XS49_9MICO</name>
<feature type="transmembrane region" description="Helical" evidence="1">
    <location>
        <begin position="12"/>
        <end position="33"/>
    </location>
</feature>
<dbReference type="RefSeq" id="WP_344082235.1">
    <property type="nucleotide sequence ID" value="NZ_BAAAPO010000016.1"/>
</dbReference>
<feature type="transmembrane region" description="Helical" evidence="1">
    <location>
        <begin position="107"/>
        <end position="128"/>
    </location>
</feature>
<keyword evidence="3" id="KW-1185">Reference proteome</keyword>
<proteinExistence type="predicted"/>
<dbReference type="InterPro" id="IPR011701">
    <property type="entry name" value="MFS"/>
</dbReference>
<evidence type="ECO:0000256" key="1">
    <source>
        <dbReference type="SAM" id="Phobius"/>
    </source>
</evidence>
<feature type="transmembrane region" description="Helical" evidence="1">
    <location>
        <begin position="140"/>
        <end position="168"/>
    </location>
</feature>
<keyword evidence="1" id="KW-0812">Transmembrane</keyword>
<feature type="transmembrane region" description="Helical" evidence="1">
    <location>
        <begin position="375"/>
        <end position="394"/>
    </location>
</feature>
<dbReference type="EMBL" id="BAAAPO010000016">
    <property type="protein sequence ID" value="GAA1787341.1"/>
    <property type="molecule type" value="Genomic_DNA"/>
</dbReference>
<feature type="transmembrane region" description="Helical" evidence="1">
    <location>
        <begin position="285"/>
        <end position="304"/>
    </location>
</feature>
<dbReference type="PANTHER" id="PTHR23523:SF2">
    <property type="entry name" value="2-NITROIMIDAZOLE TRANSPORTER"/>
    <property type="match status" value="1"/>
</dbReference>
<dbReference type="PANTHER" id="PTHR23523">
    <property type="match status" value="1"/>
</dbReference>
<keyword evidence="1" id="KW-0472">Membrane</keyword>
<evidence type="ECO:0000313" key="3">
    <source>
        <dbReference type="Proteomes" id="UP001499938"/>
    </source>
</evidence>
<evidence type="ECO:0000313" key="2">
    <source>
        <dbReference type="EMBL" id="GAA1787341.1"/>
    </source>
</evidence>
<reference evidence="3" key="1">
    <citation type="journal article" date="2019" name="Int. J. Syst. Evol. Microbiol.">
        <title>The Global Catalogue of Microorganisms (GCM) 10K type strain sequencing project: providing services to taxonomists for standard genome sequencing and annotation.</title>
        <authorList>
            <consortium name="The Broad Institute Genomics Platform"/>
            <consortium name="The Broad Institute Genome Sequencing Center for Infectious Disease"/>
            <person name="Wu L."/>
            <person name="Ma J."/>
        </authorList>
    </citation>
    <scope>NUCLEOTIDE SEQUENCE [LARGE SCALE GENOMIC DNA]</scope>
    <source>
        <strain evidence="3">JCM 15592</strain>
    </source>
</reference>
<protein>
    <submittedName>
        <fullName evidence="2">CynX/NimT family MFS transporter</fullName>
    </submittedName>
</protein>
<feature type="transmembrane region" description="Helical" evidence="1">
    <location>
        <begin position="254"/>
        <end position="273"/>
    </location>
</feature>
<gene>
    <name evidence="2" type="ORF">GCM10009811_10580</name>
</gene>
<dbReference type="SUPFAM" id="SSF103473">
    <property type="entry name" value="MFS general substrate transporter"/>
    <property type="match status" value="1"/>
</dbReference>
<feature type="transmembrane region" description="Helical" evidence="1">
    <location>
        <begin position="174"/>
        <end position="191"/>
    </location>
</feature>
<keyword evidence="1" id="KW-1133">Transmembrane helix</keyword>
<sequence length="404" mass="40990">MTSTAATPPRPLAGQGLILLSVLAVAANLRGVIASVPPLTKEIASGLGLGSGWIGALTALPVLCMGAFAPLAHRAAIRSGAATPIAAGIAAISLGAALRGLGGHTSVYAGTFLAGVGIAVVGTLLPGLVKHLFPPERAGLVTGAYMLAMMGGAGVASAVSVPLAVALGSWSHSLALWALPAVAAFLLWLPLSRRIHHDAPSLDTDDTPADVRLPWRHPTAIIVTTFLALQSWQFYSSLAWLAPTFVDHGWSGERSGYLLSVFTATQMVAGFAGPALADRIRDRRLLLLPAAAAIAAGDLGVLVAPDAAPWLWATLLGVGQGASFAVGLVLLVSYASSTSASARLSAMGLGVSYVLASCGPTVMGLVRDGFGGFRSVWGGLALLVILQVAAVARLRPDLEPVGHG</sequence>
<feature type="transmembrane region" description="Helical" evidence="1">
    <location>
        <begin position="53"/>
        <end position="72"/>
    </location>
</feature>
<dbReference type="Proteomes" id="UP001499938">
    <property type="component" value="Unassembled WGS sequence"/>
</dbReference>
<feature type="transmembrane region" description="Helical" evidence="1">
    <location>
        <begin position="344"/>
        <end position="363"/>
    </location>
</feature>
<feature type="transmembrane region" description="Helical" evidence="1">
    <location>
        <begin position="84"/>
        <end position="101"/>
    </location>
</feature>
<feature type="transmembrane region" description="Helical" evidence="1">
    <location>
        <begin position="310"/>
        <end position="332"/>
    </location>
</feature>
<comment type="caution">
    <text evidence="2">The sequence shown here is derived from an EMBL/GenBank/DDBJ whole genome shotgun (WGS) entry which is preliminary data.</text>
</comment>
<organism evidence="2 3">
    <name type="scientific">Nostocoides veronense</name>
    <dbReference type="NCBI Taxonomy" id="330836"/>
    <lineage>
        <taxon>Bacteria</taxon>
        <taxon>Bacillati</taxon>
        <taxon>Actinomycetota</taxon>
        <taxon>Actinomycetes</taxon>
        <taxon>Micrococcales</taxon>
        <taxon>Intrasporangiaceae</taxon>
        <taxon>Nostocoides</taxon>
    </lineage>
</organism>
<dbReference type="Pfam" id="PF07690">
    <property type="entry name" value="MFS_1"/>
    <property type="match status" value="1"/>
</dbReference>
<accession>A0ABP4XS49</accession>
<dbReference type="InterPro" id="IPR036259">
    <property type="entry name" value="MFS_trans_sf"/>
</dbReference>
<dbReference type="InterPro" id="IPR052524">
    <property type="entry name" value="MFS_Cyanate_Porter"/>
</dbReference>
<dbReference type="Gene3D" id="1.20.1250.20">
    <property type="entry name" value="MFS general substrate transporter like domains"/>
    <property type="match status" value="2"/>
</dbReference>